<evidence type="ECO:0000256" key="4">
    <source>
        <dbReference type="ARBA" id="ARBA00023163"/>
    </source>
</evidence>
<accession>A0A9W5WWH9</accession>
<evidence type="ECO:0000256" key="1">
    <source>
        <dbReference type="ARBA" id="ARBA00004123"/>
    </source>
</evidence>
<comment type="similarity">
    <text evidence="2 6">Belongs to the Mediator complex subunit 7 family.</text>
</comment>
<dbReference type="AlphaFoldDB" id="A0A9W5WWH9"/>
<dbReference type="OrthoDB" id="10253553at2759"/>
<protein>
    <recommendedName>
        <fullName evidence="6">Mediator of RNA polymerase II transcription subunit 7</fullName>
    </recommendedName>
</protein>
<comment type="subunit">
    <text evidence="6">Component of the Mediator complex.</text>
</comment>
<dbReference type="Gene3D" id="6.10.140.200">
    <property type="match status" value="1"/>
</dbReference>
<dbReference type="InterPro" id="IPR044888">
    <property type="entry name" value="Mediatior_Med7_sf"/>
</dbReference>
<keyword evidence="8" id="KW-1185">Reference proteome</keyword>
<keyword evidence="5 6" id="KW-0539">Nucleus</keyword>
<comment type="subcellular location">
    <subcellularLocation>
        <location evidence="1 6">Nucleus</location>
    </subcellularLocation>
</comment>
<dbReference type="Proteomes" id="UP001057455">
    <property type="component" value="Unassembled WGS sequence"/>
</dbReference>
<evidence type="ECO:0000256" key="2">
    <source>
        <dbReference type="ARBA" id="ARBA00009994"/>
    </source>
</evidence>
<evidence type="ECO:0000313" key="7">
    <source>
        <dbReference type="EMBL" id="GFE56108.1"/>
    </source>
</evidence>
<keyword evidence="3 6" id="KW-0805">Transcription regulation</keyword>
<gene>
    <name evidence="7" type="ORF">BaOVIS_034730</name>
</gene>
<dbReference type="InterPro" id="IPR009244">
    <property type="entry name" value="Mediatior_Med7"/>
</dbReference>
<keyword evidence="4 6" id="KW-0804">Transcription</keyword>
<keyword evidence="6" id="KW-0010">Activator</keyword>
<proteinExistence type="inferred from homology"/>
<dbReference type="GO" id="GO:0003712">
    <property type="term" value="F:transcription coregulator activity"/>
    <property type="evidence" value="ECO:0007669"/>
    <property type="project" value="InterPro"/>
</dbReference>
<dbReference type="SUPFAM" id="SSF140718">
    <property type="entry name" value="Mediator hinge subcomplex-like"/>
    <property type="match status" value="1"/>
</dbReference>
<evidence type="ECO:0000256" key="3">
    <source>
        <dbReference type="ARBA" id="ARBA00023015"/>
    </source>
</evidence>
<dbReference type="InterPro" id="IPR037212">
    <property type="entry name" value="Med7/Med21-like"/>
</dbReference>
<dbReference type="EMBL" id="BLIY01000067">
    <property type="protein sequence ID" value="GFE56108.1"/>
    <property type="molecule type" value="Genomic_DNA"/>
</dbReference>
<organism evidence="7 8">
    <name type="scientific">Babesia ovis</name>
    <dbReference type="NCBI Taxonomy" id="5869"/>
    <lineage>
        <taxon>Eukaryota</taxon>
        <taxon>Sar</taxon>
        <taxon>Alveolata</taxon>
        <taxon>Apicomplexa</taxon>
        <taxon>Aconoidasida</taxon>
        <taxon>Piroplasmida</taxon>
        <taxon>Babesiidae</taxon>
        <taxon>Babesia</taxon>
    </lineage>
</organism>
<comment type="function">
    <text evidence="6">Component of the Mediator complex, a coactivator involved in the regulated transcription of nearly all RNA polymerase II-dependent genes. Mediator functions as a bridge to convey information from gene-specific regulatory proteins to the basal RNA polymerase II transcription machinery.</text>
</comment>
<reference evidence="7" key="1">
    <citation type="submission" date="2019-12" db="EMBL/GenBank/DDBJ databases">
        <title>Genome sequence of Babesia ovis.</title>
        <authorList>
            <person name="Yamagishi J."/>
            <person name="Sevinc F."/>
            <person name="Xuan X."/>
        </authorList>
    </citation>
    <scope>NUCLEOTIDE SEQUENCE</scope>
    <source>
        <strain evidence="7">Selcuk</strain>
    </source>
</reference>
<dbReference type="GO" id="GO:0006357">
    <property type="term" value="P:regulation of transcription by RNA polymerase II"/>
    <property type="evidence" value="ECO:0007669"/>
    <property type="project" value="InterPro"/>
</dbReference>
<dbReference type="GO" id="GO:0016592">
    <property type="term" value="C:mediator complex"/>
    <property type="evidence" value="ECO:0007669"/>
    <property type="project" value="InterPro"/>
</dbReference>
<name>A0A9W5WWH9_BABOV</name>
<evidence type="ECO:0000313" key="8">
    <source>
        <dbReference type="Proteomes" id="UP001057455"/>
    </source>
</evidence>
<dbReference type="Pfam" id="PF05983">
    <property type="entry name" value="Med7"/>
    <property type="match status" value="1"/>
</dbReference>
<evidence type="ECO:0000256" key="6">
    <source>
        <dbReference type="RuleBase" id="RU364060"/>
    </source>
</evidence>
<evidence type="ECO:0000256" key="5">
    <source>
        <dbReference type="ARBA" id="ARBA00023242"/>
    </source>
</evidence>
<comment type="caution">
    <text evidence="7">The sequence shown here is derived from an EMBL/GenBank/DDBJ whole genome shotgun (WGS) entry which is preliminary data.</text>
</comment>
<sequence>MDDFASGFPLPPFFYRNYSFNNASLVKSEVCGRLSPSGGNDGAVAVKDETVDQSRLISGPTCPPTPKGSWISFGIEEKLTTPSHELDSETLITVEDADPDPRVQFKALYRDFMNSLLLYLGRLKDMDPDSVSDIKRFLKIYMNLQHMLSSFSERKAEDDIIRMLREQLRRRRHYIDCLKVALVNVNQLLSR</sequence>